<feature type="domain" description="Pterin-binding" evidence="1">
    <location>
        <begin position="111"/>
        <end position="376"/>
    </location>
</feature>
<dbReference type="GO" id="GO:0042558">
    <property type="term" value="P:pteridine-containing compound metabolic process"/>
    <property type="evidence" value="ECO:0007669"/>
    <property type="project" value="InterPro"/>
</dbReference>
<organism evidence="2 3">
    <name type="scientific">Mesorhizobium muleiense</name>
    <dbReference type="NCBI Taxonomy" id="1004279"/>
    <lineage>
        <taxon>Bacteria</taxon>
        <taxon>Pseudomonadati</taxon>
        <taxon>Pseudomonadota</taxon>
        <taxon>Alphaproteobacteria</taxon>
        <taxon>Hyphomicrobiales</taxon>
        <taxon>Phyllobacteriaceae</taxon>
        <taxon>Mesorhizobium</taxon>
    </lineage>
</organism>
<name>A0A1G9B6L7_9HYPH</name>
<dbReference type="Proteomes" id="UP000198894">
    <property type="component" value="Unassembled WGS sequence"/>
</dbReference>
<dbReference type="InterPro" id="IPR000489">
    <property type="entry name" value="Pterin-binding_dom"/>
</dbReference>
<dbReference type="InterPro" id="IPR011005">
    <property type="entry name" value="Dihydropteroate_synth-like_sf"/>
</dbReference>
<dbReference type="Gene3D" id="3.20.20.20">
    <property type="entry name" value="Dihydropteroate synthase-like"/>
    <property type="match status" value="1"/>
</dbReference>
<dbReference type="AlphaFoldDB" id="A0A1G9B6L7"/>
<dbReference type="EMBL" id="FNEE01000014">
    <property type="protein sequence ID" value="SDK35196.1"/>
    <property type="molecule type" value="Genomic_DNA"/>
</dbReference>
<dbReference type="InterPro" id="IPR045406">
    <property type="entry name" value="DUF6513"/>
</dbReference>
<evidence type="ECO:0000313" key="2">
    <source>
        <dbReference type="EMBL" id="SDK35196.1"/>
    </source>
</evidence>
<sequence>MPISKPRSGGATPNSQAMAERLVFLTGHLAKVRLERLLAGLGETEFAWEIIDIGVKVAALMSEDIIKRRLTLAGAADRVILPGRYRGDIEHLSKHFGVPFVRGPDEIADLPAFLGRAGEPPDLSRHDMRIFAEIVDAPMLSVEALVARARTLAAAGADVIDLGCLPETPFPLLEEVVRKLKALGFLVSVDSASTDELSIGARAGADYLLSLDENTLPLAFDHKAVPVLIPATPGDLDSLGRAIEAAQKAGVGFLADPVLDPIHFGFAASLGRFIEARRRWPEVELLMGTGNLTELTDADSSGVTAVLAGLCSELQIRNVLAVHVSPHTLRTIEEHDIARRILFAAKNDGALPRSYHPGLLQVHDRKPFTASTEDIAALAAEVRDTNFRIMTAEDGIHVFNGKGHAVATGAFELFAGLGVEADGAHAFYLGAELMKAEIAWRLGKRYVQDEPLAWGVAAPAPETDRSRLAEAGPTLRAKKER</sequence>
<gene>
    <name evidence="2" type="ORF">SAMN05428953_11490</name>
</gene>
<evidence type="ECO:0000259" key="1">
    <source>
        <dbReference type="PROSITE" id="PS50972"/>
    </source>
</evidence>
<proteinExistence type="predicted"/>
<protein>
    <submittedName>
        <fullName evidence="2">Dihydropteroate synthase</fullName>
    </submittedName>
</protein>
<dbReference type="SUPFAM" id="SSF51717">
    <property type="entry name" value="Dihydropteroate synthetase-like"/>
    <property type="match status" value="1"/>
</dbReference>
<keyword evidence="3" id="KW-1185">Reference proteome</keyword>
<evidence type="ECO:0000313" key="3">
    <source>
        <dbReference type="Proteomes" id="UP000198894"/>
    </source>
</evidence>
<dbReference type="PROSITE" id="PS50972">
    <property type="entry name" value="PTERIN_BINDING"/>
    <property type="match status" value="1"/>
</dbReference>
<dbReference type="Pfam" id="PF20123">
    <property type="entry name" value="DUF6513"/>
    <property type="match status" value="1"/>
</dbReference>
<accession>A0A1G9B6L7</accession>
<reference evidence="3" key="1">
    <citation type="submission" date="2016-10" db="EMBL/GenBank/DDBJ databases">
        <authorList>
            <person name="Varghese N."/>
            <person name="Submissions S."/>
        </authorList>
    </citation>
    <scope>NUCLEOTIDE SEQUENCE [LARGE SCALE GENOMIC DNA]</scope>
    <source>
        <strain evidence="3">CGMCC 1.11022</strain>
    </source>
</reference>